<feature type="compositionally biased region" description="Polar residues" evidence="1">
    <location>
        <begin position="26"/>
        <end position="35"/>
    </location>
</feature>
<keyword evidence="3" id="KW-1185">Reference proteome</keyword>
<organism evidence="2 3">
    <name type="scientific">Pleurodeles waltl</name>
    <name type="common">Iberian ribbed newt</name>
    <dbReference type="NCBI Taxonomy" id="8319"/>
    <lineage>
        <taxon>Eukaryota</taxon>
        <taxon>Metazoa</taxon>
        <taxon>Chordata</taxon>
        <taxon>Craniata</taxon>
        <taxon>Vertebrata</taxon>
        <taxon>Euteleostomi</taxon>
        <taxon>Amphibia</taxon>
        <taxon>Batrachia</taxon>
        <taxon>Caudata</taxon>
        <taxon>Salamandroidea</taxon>
        <taxon>Salamandridae</taxon>
        <taxon>Pleurodelinae</taxon>
        <taxon>Pleurodeles</taxon>
    </lineage>
</organism>
<accession>A0AAV7PYY5</accession>
<dbReference type="AlphaFoldDB" id="A0AAV7PYY5"/>
<evidence type="ECO:0000313" key="3">
    <source>
        <dbReference type="Proteomes" id="UP001066276"/>
    </source>
</evidence>
<protein>
    <submittedName>
        <fullName evidence="2">Uncharacterized protein</fullName>
    </submittedName>
</protein>
<feature type="compositionally biased region" description="Polar residues" evidence="1">
    <location>
        <begin position="105"/>
        <end position="114"/>
    </location>
</feature>
<feature type="compositionally biased region" description="Basic and acidic residues" evidence="1">
    <location>
        <begin position="37"/>
        <end position="47"/>
    </location>
</feature>
<name>A0AAV7PYY5_PLEWA</name>
<dbReference type="EMBL" id="JANPWB010000011">
    <property type="protein sequence ID" value="KAJ1130910.1"/>
    <property type="molecule type" value="Genomic_DNA"/>
</dbReference>
<evidence type="ECO:0000313" key="2">
    <source>
        <dbReference type="EMBL" id="KAJ1130910.1"/>
    </source>
</evidence>
<dbReference type="Proteomes" id="UP001066276">
    <property type="component" value="Chromosome 7"/>
</dbReference>
<feature type="region of interest" description="Disordered" evidence="1">
    <location>
        <begin position="26"/>
        <end position="114"/>
    </location>
</feature>
<gene>
    <name evidence="2" type="ORF">NDU88_009254</name>
</gene>
<sequence>MLDGATHFFQEPDEMWTLLEAYRTGSTDVKQAQRGQHTKDTLGDRQVTKPTSQQAHQGKRAALQTAVSLIEARSSEDGQRSESLNGENSTDIESMTSVAECLSHVTPQTSDDIV</sequence>
<reference evidence="2" key="1">
    <citation type="journal article" date="2022" name="bioRxiv">
        <title>Sequencing and chromosome-scale assembly of the giantPleurodeles waltlgenome.</title>
        <authorList>
            <person name="Brown T."/>
            <person name="Elewa A."/>
            <person name="Iarovenko S."/>
            <person name="Subramanian E."/>
            <person name="Araus A.J."/>
            <person name="Petzold A."/>
            <person name="Susuki M."/>
            <person name="Suzuki K.-i.T."/>
            <person name="Hayashi T."/>
            <person name="Toyoda A."/>
            <person name="Oliveira C."/>
            <person name="Osipova E."/>
            <person name="Leigh N.D."/>
            <person name="Simon A."/>
            <person name="Yun M.H."/>
        </authorList>
    </citation>
    <scope>NUCLEOTIDE SEQUENCE</scope>
    <source>
        <strain evidence="2">20211129_DDA</strain>
        <tissue evidence="2">Liver</tissue>
    </source>
</reference>
<comment type="caution">
    <text evidence="2">The sequence shown here is derived from an EMBL/GenBank/DDBJ whole genome shotgun (WGS) entry which is preliminary data.</text>
</comment>
<proteinExistence type="predicted"/>
<evidence type="ECO:0000256" key="1">
    <source>
        <dbReference type="SAM" id="MobiDB-lite"/>
    </source>
</evidence>
<feature type="compositionally biased region" description="Polar residues" evidence="1">
    <location>
        <begin position="81"/>
        <end position="97"/>
    </location>
</feature>